<sequence length="116" mass="12756">DDAAALVARVRDLLHSAREVALHAERSEVALASETDVVVEGLRQQVQQLTLAQQAIQEEQQARETSLSSALRTASGRVEELLQELAEAREAAAAASRAAEEEVQAVEERWREEARK</sequence>
<reference evidence="2 3" key="1">
    <citation type="submission" date="2020-02" db="EMBL/GenBank/DDBJ databases">
        <title>Draft genome sequence of Haematococcus lacustris strain NIES-144.</title>
        <authorList>
            <person name="Morimoto D."/>
            <person name="Nakagawa S."/>
            <person name="Yoshida T."/>
            <person name="Sawayama S."/>
        </authorList>
    </citation>
    <scope>NUCLEOTIDE SEQUENCE [LARGE SCALE GENOMIC DNA]</scope>
    <source>
        <strain evidence="2 3">NIES-144</strain>
    </source>
</reference>
<name>A0A699ZG03_HAELA</name>
<dbReference type="Proteomes" id="UP000485058">
    <property type="component" value="Unassembled WGS sequence"/>
</dbReference>
<proteinExistence type="predicted"/>
<gene>
    <name evidence="2" type="ORF">HaLaN_19009</name>
</gene>
<evidence type="ECO:0000256" key="1">
    <source>
        <dbReference type="SAM" id="MobiDB-lite"/>
    </source>
</evidence>
<keyword evidence="3" id="KW-1185">Reference proteome</keyword>
<feature type="region of interest" description="Disordered" evidence="1">
    <location>
        <begin position="93"/>
        <end position="116"/>
    </location>
</feature>
<feature type="non-terminal residue" evidence="2">
    <location>
        <position position="116"/>
    </location>
</feature>
<comment type="caution">
    <text evidence="2">The sequence shown here is derived from an EMBL/GenBank/DDBJ whole genome shotgun (WGS) entry which is preliminary data.</text>
</comment>
<organism evidence="2 3">
    <name type="scientific">Haematococcus lacustris</name>
    <name type="common">Green alga</name>
    <name type="synonym">Haematococcus pluvialis</name>
    <dbReference type="NCBI Taxonomy" id="44745"/>
    <lineage>
        <taxon>Eukaryota</taxon>
        <taxon>Viridiplantae</taxon>
        <taxon>Chlorophyta</taxon>
        <taxon>core chlorophytes</taxon>
        <taxon>Chlorophyceae</taxon>
        <taxon>CS clade</taxon>
        <taxon>Chlamydomonadales</taxon>
        <taxon>Haematococcaceae</taxon>
        <taxon>Haematococcus</taxon>
    </lineage>
</organism>
<evidence type="ECO:0000313" key="2">
    <source>
        <dbReference type="EMBL" id="GFH21657.1"/>
    </source>
</evidence>
<dbReference type="AlphaFoldDB" id="A0A699ZG03"/>
<protein>
    <submittedName>
        <fullName evidence="2">Uncharacterized protein</fullName>
    </submittedName>
</protein>
<evidence type="ECO:0000313" key="3">
    <source>
        <dbReference type="Proteomes" id="UP000485058"/>
    </source>
</evidence>
<feature type="compositionally biased region" description="Basic and acidic residues" evidence="1">
    <location>
        <begin position="106"/>
        <end position="116"/>
    </location>
</feature>
<accession>A0A699ZG03</accession>
<feature type="non-terminal residue" evidence="2">
    <location>
        <position position="1"/>
    </location>
</feature>
<dbReference type="EMBL" id="BLLF01001874">
    <property type="protein sequence ID" value="GFH21657.1"/>
    <property type="molecule type" value="Genomic_DNA"/>
</dbReference>